<dbReference type="PANTHER" id="PTHR39683">
    <property type="entry name" value="CONSERVED PROTEIN TB16.3"/>
    <property type="match status" value="1"/>
</dbReference>
<dbReference type="EMBL" id="CAEZXB010000008">
    <property type="protein sequence ID" value="CAB4673747.1"/>
    <property type="molecule type" value="Genomic_DNA"/>
</dbReference>
<dbReference type="InterPro" id="IPR023393">
    <property type="entry name" value="START-like_dom_sf"/>
</dbReference>
<dbReference type="CDD" id="cd07819">
    <property type="entry name" value="SRPBCC_2"/>
    <property type="match status" value="1"/>
</dbReference>
<accession>A0A6J6MI09</accession>
<dbReference type="EMBL" id="CAEZXN010000011">
    <property type="protein sequence ID" value="CAB4692617.1"/>
    <property type="molecule type" value="Genomic_DNA"/>
</dbReference>
<evidence type="ECO:0000313" key="4">
    <source>
        <dbReference type="EMBL" id="CAB5077634.1"/>
    </source>
</evidence>
<reference evidence="1" key="1">
    <citation type="submission" date="2020-05" db="EMBL/GenBank/DDBJ databases">
        <authorList>
            <person name="Chiriac C."/>
            <person name="Salcher M."/>
            <person name="Ghai R."/>
            <person name="Kavagutti S V."/>
        </authorList>
    </citation>
    <scope>NUCLEOTIDE SEQUENCE</scope>
</reference>
<dbReference type="Gene3D" id="3.30.530.20">
    <property type="match status" value="1"/>
</dbReference>
<organism evidence="1">
    <name type="scientific">freshwater metagenome</name>
    <dbReference type="NCBI Taxonomy" id="449393"/>
    <lineage>
        <taxon>unclassified sequences</taxon>
        <taxon>metagenomes</taxon>
        <taxon>ecological metagenomes</taxon>
    </lineage>
</organism>
<dbReference type="SUPFAM" id="SSF55961">
    <property type="entry name" value="Bet v1-like"/>
    <property type="match status" value="1"/>
</dbReference>
<evidence type="ECO:0000313" key="1">
    <source>
        <dbReference type="EMBL" id="CAB4673747.1"/>
    </source>
</evidence>
<dbReference type="EMBL" id="CAFBAA010000011">
    <property type="protein sequence ID" value="CAB4842407.1"/>
    <property type="molecule type" value="Genomic_DNA"/>
</dbReference>
<name>A0A6J6MI09_9ZZZZ</name>
<evidence type="ECO:0000313" key="2">
    <source>
        <dbReference type="EMBL" id="CAB4692617.1"/>
    </source>
</evidence>
<dbReference type="InterPro" id="IPR019587">
    <property type="entry name" value="Polyketide_cyclase/dehydratase"/>
</dbReference>
<protein>
    <submittedName>
        <fullName evidence="1">Unannotated protein</fullName>
    </submittedName>
</protein>
<evidence type="ECO:0000313" key="3">
    <source>
        <dbReference type="EMBL" id="CAB4842407.1"/>
    </source>
</evidence>
<dbReference type="PANTHER" id="PTHR39683:SF4">
    <property type="entry name" value="COENZYME Q-BINDING PROTEIN COQ10 START DOMAIN-CONTAINING PROTEIN"/>
    <property type="match status" value="1"/>
</dbReference>
<sequence>MADQTESSIIIEAAPAEVMAVVADLKNYPSWASAIKRVDIEETDKSGRPLRVTISIDAGAMRDTVSLVYDWSGSPDVVSWSLEDAKMLTAMDGAYEVREHPEGSEVSYRLTVDLSMPMLSMIKRKAEKDVVDSALKQLKKFVEEQ</sequence>
<dbReference type="AlphaFoldDB" id="A0A6J6MI09"/>
<dbReference type="Pfam" id="PF10604">
    <property type="entry name" value="Polyketide_cyc2"/>
    <property type="match status" value="1"/>
</dbReference>
<dbReference type="EMBL" id="CAFBRC010000105">
    <property type="protein sequence ID" value="CAB5077634.1"/>
    <property type="molecule type" value="Genomic_DNA"/>
</dbReference>
<proteinExistence type="predicted"/>
<gene>
    <name evidence="1" type="ORF">UFOPK2342_00615</name>
    <name evidence="2" type="ORF">UFOPK2423_00680</name>
    <name evidence="3" type="ORF">UFOPK3266_00624</name>
    <name evidence="4" type="ORF">UFOPK4367_01297</name>
</gene>